<evidence type="ECO:0000313" key="2">
    <source>
        <dbReference type="EMBL" id="TWU54654.1"/>
    </source>
</evidence>
<keyword evidence="3" id="KW-1185">Reference proteome</keyword>
<keyword evidence="1" id="KW-0472">Membrane</keyword>
<dbReference type="NCBIfam" id="TIGR02532">
    <property type="entry name" value="IV_pilin_GFxxxE"/>
    <property type="match status" value="1"/>
</dbReference>
<dbReference type="RefSeq" id="WP_146458833.1">
    <property type="nucleotide sequence ID" value="NZ_SJPW01000004.1"/>
</dbReference>
<evidence type="ECO:0000256" key="1">
    <source>
        <dbReference type="SAM" id="Phobius"/>
    </source>
</evidence>
<accession>A0A5C6F224</accession>
<feature type="transmembrane region" description="Helical" evidence="1">
    <location>
        <begin position="12"/>
        <end position="34"/>
    </location>
</feature>
<keyword evidence="1" id="KW-0812">Transmembrane</keyword>
<protein>
    <recommendedName>
        <fullName evidence="4">Prepilin-type N-terminal cleavage/methylation domain-containing protein</fullName>
    </recommendedName>
</protein>
<dbReference type="Proteomes" id="UP000318288">
    <property type="component" value="Unassembled WGS sequence"/>
</dbReference>
<evidence type="ECO:0000313" key="3">
    <source>
        <dbReference type="Proteomes" id="UP000318288"/>
    </source>
</evidence>
<dbReference type="AlphaFoldDB" id="A0A5C6F224"/>
<proteinExistence type="predicted"/>
<comment type="caution">
    <text evidence="2">The sequence shown here is derived from an EMBL/GenBank/DDBJ whole genome shotgun (WGS) entry which is preliminary data.</text>
</comment>
<name>A0A5C6F224_9BACT</name>
<keyword evidence="1" id="KW-1133">Transmembrane helix</keyword>
<dbReference type="OrthoDB" id="282463at2"/>
<gene>
    <name evidence="2" type="ORF">Poly51_33730</name>
</gene>
<evidence type="ECO:0008006" key="4">
    <source>
        <dbReference type="Google" id="ProtNLM"/>
    </source>
</evidence>
<organism evidence="2 3">
    <name type="scientific">Rubripirellula tenax</name>
    <dbReference type="NCBI Taxonomy" id="2528015"/>
    <lineage>
        <taxon>Bacteria</taxon>
        <taxon>Pseudomonadati</taxon>
        <taxon>Planctomycetota</taxon>
        <taxon>Planctomycetia</taxon>
        <taxon>Pirellulales</taxon>
        <taxon>Pirellulaceae</taxon>
        <taxon>Rubripirellula</taxon>
    </lineage>
</organism>
<dbReference type="EMBL" id="SJPW01000004">
    <property type="protein sequence ID" value="TWU54654.1"/>
    <property type="molecule type" value="Genomic_DNA"/>
</dbReference>
<dbReference type="InterPro" id="IPR012902">
    <property type="entry name" value="N_methyl_site"/>
</dbReference>
<sequence length="161" mass="17386">MKTQKKQLKPRRGVSLIEVIACTAIVAVMVVPVASVIRASARAIGRASNVDAEVQTRSALRWVKETIQTGTVIDVGSRNLTLILASGDKAEIVFDSDRLILSDGRTKTVILENVGSFECESIVQSEKPGLPIGVAIRIGVKDPESGEYYKIESYVSTLVQT</sequence>
<reference evidence="2 3" key="1">
    <citation type="submission" date="2019-02" db="EMBL/GenBank/DDBJ databases">
        <title>Deep-cultivation of Planctomycetes and their phenomic and genomic characterization uncovers novel biology.</title>
        <authorList>
            <person name="Wiegand S."/>
            <person name="Jogler M."/>
            <person name="Boedeker C."/>
            <person name="Pinto D."/>
            <person name="Vollmers J."/>
            <person name="Rivas-Marin E."/>
            <person name="Kohn T."/>
            <person name="Peeters S.H."/>
            <person name="Heuer A."/>
            <person name="Rast P."/>
            <person name="Oberbeckmann S."/>
            <person name="Bunk B."/>
            <person name="Jeske O."/>
            <person name="Meyerdierks A."/>
            <person name="Storesund J.E."/>
            <person name="Kallscheuer N."/>
            <person name="Luecker S."/>
            <person name="Lage O.M."/>
            <person name="Pohl T."/>
            <person name="Merkel B.J."/>
            <person name="Hornburger P."/>
            <person name="Mueller R.-W."/>
            <person name="Bruemmer F."/>
            <person name="Labrenz M."/>
            <person name="Spormann A.M."/>
            <person name="Op Den Camp H."/>
            <person name="Overmann J."/>
            <person name="Amann R."/>
            <person name="Jetten M.S.M."/>
            <person name="Mascher T."/>
            <person name="Medema M.H."/>
            <person name="Devos D.P."/>
            <person name="Kaster A.-K."/>
            <person name="Ovreas L."/>
            <person name="Rohde M."/>
            <person name="Galperin M.Y."/>
            <person name="Jogler C."/>
        </authorList>
    </citation>
    <scope>NUCLEOTIDE SEQUENCE [LARGE SCALE GENOMIC DNA]</scope>
    <source>
        <strain evidence="2 3">Poly51</strain>
    </source>
</reference>